<feature type="non-terminal residue" evidence="3">
    <location>
        <position position="1"/>
    </location>
</feature>
<dbReference type="RefSeq" id="WP_162605355.1">
    <property type="nucleotide sequence ID" value="NZ_SMKL01000010.1"/>
</dbReference>
<accession>A0A4R4RTK1</accession>
<dbReference type="GO" id="GO:0015074">
    <property type="term" value="P:DNA integration"/>
    <property type="evidence" value="ECO:0007669"/>
    <property type="project" value="InterPro"/>
</dbReference>
<dbReference type="InterPro" id="IPR012337">
    <property type="entry name" value="RNaseH-like_sf"/>
</dbReference>
<feature type="region of interest" description="Disordered" evidence="1">
    <location>
        <begin position="82"/>
        <end position="103"/>
    </location>
</feature>
<comment type="caution">
    <text evidence="3">The sequence shown here is derived from an EMBL/GenBank/DDBJ whole genome shotgun (WGS) entry which is preliminary data.</text>
</comment>
<organism evidence="3 4">
    <name type="scientific">Jiangella ureilytica</name>
    <dbReference type="NCBI Taxonomy" id="2530374"/>
    <lineage>
        <taxon>Bacteria</taxon>
        <taxon>Bacillati</taxon>
        <taxon>Actinomycetota</taxon>
        <taxon>Actinomycetes</taxon>
        <taxon>Jiangellales</taxon>
        <taxon>Jiangellaceae</taxon>
        <taxon>Jiangella</taxon>
    </lineage>
</organism>
<keyword evidence="4" id="KW-1185">Reference proteome</keyword>
<dbReference type="Gene3D" id="3.30.420.10">
    <property type="entry name" value="Ribonuclease H-like superfamily/Ribonuclease H"/>
    <property type="match status" value="1"/>
</dbReference>
<proteinExistence type="predicted"/>
<evidence type="ECO:0000256" key="1">
    <source>
        <dbReference type="SAM" id="MobiDB-lite"/>
    </source>
</evidence>
<evidence type="ECO:0000259" key="2">
    <source>
        <dbReference type="Pfam" id="PF00665"/>
    </source>
</evidence>
<dbReference type="GO" id="GO:0003676">
    <property type="term" value="F:nucleic acid binding"/>
    <property type="evidence" value="ECO:0007669"/>
    <property type="project" value="InterPro"/>
</dbReference>
<dbReference type="InterPro" id="IPR050900">
    <property type="entry name" value="Transposase_IS3/IS150/IS904"/>
</dbReference>
<feature type="domain" description="Integrase catalytic" evidence="2">
    <location>
        <begin position="2"/>
        <end position="79"/>
    </location>
</feature>
<dbReference type="AlphaFoldDB" id="A0A4R4RTK1"/>
<name>A0A4R4RTK1_9ACTN</name>
<dbReference type="EMBL" id="SMKL01000010">
    <property type="protein sequence ID" value="TDC53310.1"/>
    <property type="molecule type" value="Genomic_DNA"/>
</dbReference>
<sequence length="125" mass="13747">GFCYVAFVVDVFSRRILGWRVSTSREASLVIDAFRQALHTRHRADAAWTTTGLVHHSDAGSQGGFKWSSQHLDDGGVRWEGRGSSCRRRRRGRGGSGPRIGRCGCRCGPRAGRSRRVRCSESSGA</sequence>
<dbReference type="SUPFAM" id="SSF53098">
    <property type="entry name" value="Ribonuclease H-like"/>
    <property type="match status" value="1"/>
</dbReference>
<dbReference type="Pfam" id="PF00665">
    <property type="entry name" value="rve"/>
    <property type="match status" value="1"/>
</dbReference>
<dbReference type="Proteomes" id="UP000295621">
    <property type="component" value="Unassembled WGS sequence"/>
</dbReference>
<protein>
    <recommendedName>
        <fullName evidence="2">Integrase catalytic domain-containing protein</fullName>
    </recommendedName>
</protein>
<reference evidence="3 4" key="1">
    <citation type="submission" date="2019-02" db="EMBL/GenBank/DDBJ databases">
        <title>Draft genome sequences of novel Actinobacteria.</title>
        <authorList>
            <person name="Sahin N."/>
            <person name="Ay H."/>
            <person name="Saygin H."/>
        </authorList>
    </citation>
    <scope>NUCLEOTIDE SEQUENCE [LARGE SCALE GENOMIC DNA]</scope>
    <source>
        <strain evidence="3 4">KC603</strain>
    </source>
</reference>
<dbReference type="InterPro" id="IPR001584">
    <property type="entry name" value="Integrase_cat-core"/>
</dbReference>
<evidence type="ECO:0000313" key="4">
    <source>
        <dbReference type="Proteomes" id="UP000295621"/>
    </source>
</evidence>
<dbReference type="PANTHER" id="PTHR46889">
    <property type="entry name" value="TRANSPOSASE INSF FOR INSERTION SEQUENCE IS3B-RELATED"/>
    <property type="match status" value="1"/>
</dbReference>
<evidence type="ECO:0000313" key="3">
    <source>
        <dbReference type="EMBL" id="TDC53310.1"/>
    </source>
</evidence>
<gene>
    <name evidence="3" type="ORF">E1212_06500</name>
</gene>
<dbReference type="InterPro" id="IPR036397">
    <property type="entry name" value="RNaseH_sf"/>
</dbReference>